<dbReference type="RefSeq" id="WP_380329280.1">
    <property type="nucleotide sequence ID" value="NZ_JBHYPW010000056.1"/>
</dbReference>
<protein>
    <submittedName>
        <fullName evidence="3">Phage antirepressor KilAC domain-containing protein</fullName>
    </submittedName>
</protein>
<name>A0ABW6GRI5_9ACTN</name>
<dbReference type="Pfam" id="PF03374">
    <property type="entry name" value="ANT"/>
    <property type="match status" value="1"/>
</dbReference>
<accession>A0ABW6GRI5</accession>
<dbReference type="InterPro" id="IPR005039">
    <property type="entry name" value="Ant_C"/>
</dbReference>
<sequence length="271" mass="30370">MSDTNTNRNLPTTQAGHASPFDSIRRIDEYGNEFWSARELQPLMGYQRWEDFSGTVIDRAIRSSENVGSYSDQAFSPFTEKGTGGRARSDYRLSRNAAYLVAMNGDPNKPQVAAAQSYFAAQTRSAEVASAMPSYPQALRGWAEELEAREAAERRAAELQAVNQVLAPKAGRWDRFLDTEGLVSMRAMADMLGEDVRTVTAWLVDINVFRKEQSRYGGNRNLPRRAYQVSEHFKVKIESNKGVSFQVAYATAKGLDLVDELWQKRQVLPAA</sequence>
<reference evidence="3 4" key="1">
    <citation type="submission" date="2024-09" db="EMBL/GenBank/DDBJ databases">
        <title>The Natural Products Discovery Center: Release of the First 8490 Sequenced Strains for Exploring Actinobacteria Biosynthetic Diversity.</title>
        <authorList>
            <person name="Kalkreuter E."/>
            <person name="Kautsar S.A."/>
            <person name="Yang D."/>
            <person name="Bader C.D."/>
            <person name="Teijaro C.N."/>
            <person name="Fluegel L."/>
            <person name="Davis C.M."/>
            <person name="Simpson J.R."/>
            <person name="Lauterbach L."/>
            <person name="Steele A.D."/>
            <person name="Gui C."/>
            <person name="Meng S."/>
            <person name="Li G."/>
            <person name="Viehrig K."/>
            <person name="Ye F."/>
            <person name="Su P."/>
            <person name="Kiefer A.F."/>
            <person name="Nichols A."/>
            <person name="Cepeda A.J."/>
            <person name="Yan W."/>
            <person name="Fan B."/>
            <person name="Jiang Y."/>
            <person name="Adhikari A."/>
            <person name="Zheng C.-J."/>
            <person name="Schuster L."/>
            <person name="Cowan T.M."/>
            <person name="Smanski M.J."/>
            <person name="Chevrette M.G."/>
            <person name="De Carvalho L.P.S."/>
            <person name="Shen B."/>
        </authorList>
    </citation>
    <scope>NUCLEOTIDE SEQUENCE [LARGE SCALE GENOMIC DNA]</scope>
    <source>
        <strain evidence="3 4">NPDC058753</strain>
    </source>
</reference>
<dbReference type="EMBL" id="JBHYPX010000058">
    <property type="protein sequence ID" value="MFE1355358.1"/>
    <property type="molecule type" value="Genomic_DNA"/>
</dbReference>
<keyword evidence="4" id="KW-1185">Reference proteome</keyword>
<dbReference type="Proteomes" id="UP001599542">
    <property type="component" value="Unassembled WGS sequence"/>
</dbReference>
<proteinExistence type="predicted"/>
<evidence type="ECO:0000313" key="3">
    <source>
        <dbReference type="EMBL" id="MFE1355358.1"/>
    </source>
</evidence>
<organism evidence="3 4">
    <name type="scientific">Kitasatospora phosalacinea</name>
    <dbReference type="NCBI Taxonomy" id="2065"/>
    <lineage>
        <taxon>Bacteria</taxon>
        <taxon>Bacillati</taxon>
        <taxon>Actinomycetota</taxon>
        <taxon>Actinomycetes</taxon>
        <taxon>Kitasatosporales</taxon>
        <taxon>Streptomycetaceae</taxon>
        <taxon>Kitasatospora</taxon>
    </lineage>
</organism>
<feature type="domain" description="Antirepressor protein C-terminal" evidence="2">
    <location>
        <begin position="161"/>
        <end position="264"/>
    </location>
</feature>
<feature type="region of interest" description="Disordered" evidence="1">
    <location>
        <begin position="1"/>
        <end position="21"/>
    </location>
</feature>
<evidence type="ECO:0000256" key="1">
    <source>
        <dbReference type="SAM" id="MobiDB-lite"/>
    </source>
</evidence>
<evidence type="ECO:0000259" key="2">
    <source>
        <dbReference type="Pfam" id="PF03374"/>
    </source>
</evidence>
<gene>
    <name evidence="3" type="ORF">ACFW6T_25530</name>
</gene>
<comment type="caution">
    <text evidence="3">The sequence shown here is derived from an EMBL/GenBank/DDBJ whole genome shotgun (WGS) entry which is preliminary data.</text>
</comment>
<feature type="compositionally biased region" description="Polar residues" evidence="1">
    <location>
        <begin position="1"/>
        <end position="16"/>
    </location>
</feature>
<evidence type="ECO:0000313" key="4">
    <source>
        <dbReference type="Proteomes" id="UP001599542"/>
    </source>
</evidence>